<organism evidence="1">
    <name type="scientific">viral metagenome</name>
    <dbReference type="NCBI Taxonomy" id="1070528"/>
    <lineage>
        <taxon>unclassified sequences</taxon>
        <taxon>metagenomes</taxon>
        <taxon>organismal metagenomes</taxon>
    </lineage>
</organism>
<name>A0A6C0CJI6_9ZZZZ</name>
<dbReference type="EMBL" id="MN739438">
    <property type="protein sequence ID" value="QHT04768.1"/>
    <property type="molecule type" value="Genomic_DNA"/>
</dbReference>
<proteinExistence type="predicted"/>
<dbReference type="AlphaFoldDB" id="A0A6C0CJI6"/>
<sequence>MTDKASKLAKELENKLREASLKPFNKTTLYDYLILAVVSPNTTPKYGQLAWKYGGAYYREEFDYKAPGEPGNGMKRLLELQENDTIDRAVIKIGEWVVYPPKQFKSEAEEDAELAEFWNQIRLDRRENDKDFKKRHNDALEKFKKMGDVDESGQVTIADEETIKERYDGELPVEDNPEFPLEEVQREETKTYQDILDSLKIDGWDADEDGEADADDAVIVEQPQGKRFLPDPPRVGQENLHGVMAIMNPKNKPREEECMAVMVFDVCDSFEKANALTAEISKQYDEFDVFCVDLKQIMVQPKPEYTSNIVFKQEEKNKVWNAIKNNKENKQNFLRLKHEMEQQKLKELEAGIEDETKILTLDTTKKPPESPKDS</sequence>
<accession>A0A6C0CJI6</accession>
<evidence type="ECO:0000313" key="1">
    <source>
        <dbReference type="EMBL" id="QHT04768.1"/>
    </source>
</evidence>
<protein>
    <submittedName>
        <fullName evidence="1">Uncharacterized protein</fullName>
    </submittedName>
</protein>
<reference evidence="1" key="1">
    <citation type="journal article" date="2020" name="Nature">
        <title>Giant virus diversity and host interactions through global metagenomics.</title>
        <authorList>
            <person name="Schulz F."/>
            <person name="Roux S."/>
            <person name="Paez-Espino D."/>
            <person name="Jungbluth S."/>
            <person name="Walsh D.A."/>
            <person name="Denef V.J."/>
            <person name="McMahon K.D."/>
            <person name="Konstantinidis K.T."/>
            <person name="Eloe-Fadrosh E.A."/>
            <person name="Kyrpides N.C."/>
            <person name="Woyke T."/>
        </authorList>
    </citation>
    <scope>NUCLEOTIDE SEQUENCE</scope>
    <source>
        <strain evidence="1">GVMAG-M-3300021343-4</strain>
    </source>
</reference>